<dbReference type="GO" id="GO:0022857">
    <property type="term" value="F:transmembrane transporter activity"/>
    <property type="evidence" value="ECO:0007669"/>
    <property type="project" value="InterPro"/>
</dbReference>
<evidence type="ECO:0000256" key="16">
    <source>
        <dbReference type="SAM" id="Phobius"/>
    </source>
</evidence>
<feature type="transmembrane region" description="Helical" evidence="16">
    <location>
        <begin position="376"/>
        <end position="397"/>
    </location>
</feature>
<keyword evidence="19" id="KW-1185">Reference proteome</keyword>
<feature type="transmembrane region" description="Helical" evidence="16">
    <location>
        <begin position="281"/>
        <end position="301"/>
    </location>
</feature>
<dbReference type="InterPro" id="IPR050814">
    <property type="entry name" value="Myo-inositol_Transporter"/>
</dbReference>
<comment type="catalytic activity">
    <reaction evidence="9">
        <text>D-glucose(out) = D-glucose(in)</text>
        <dbReference type="Rhea" id="RHEA:60376"/>
        <dbReference type="ChEBI" id="CHEBI:4167"/>
    </reaction>
    <physiologicalReaction direction="left-to-right" evidence="9">
        <dbReference type="Rhea" id="RHEA:60377"/>
    </physiologicalReaction>
</comment>
<comment type="catalytic activity">
    <reaction evidence="13">
        <text>D-fructose(out) = D-fructose(in)</text>
        <dbReference type="Rhea" id="RHEA:60372"/>
        <dbReference type="ChEBI" id="CHEBI:37721"/>
    </reaction>
    <physiologicalReaction direction="left-to-right" evidence="13">
        <dbReference type="Rhea" id="RHEA:60373"/>
    </physiologicalReaction>
</comment>
<dbReference type="InterPro" id="IPR036259">
    <property type="entry name" value="MFS_trans_sf"/>
</dbReference>
<keyword evidence="6 16" id="KW-1133">Transmembrane helix</keyword>
<evidence type="ECO:0000256" key="8">
    <source>
        <dbReference type="ARBA" id="ARBA00044637"/>
    </source>
</evidence>
<gene>
    <name evidence="18" type="ORF">SteCoe_4661</name>
</gene>
<feature type="transmembrane region" description="Helical" evidence="16">
    <location>
        <begin position="145"/>
        <end position="167"/>
    </location>
</feature>
<dbReference type="NCBIfam" id="TIGR00879">
    <property type="entry name" value="SP"/>
    <property type="match status" value="1"/>
</dbReference>
<feature type="transmembrane region" description="Helical" evidence="16">
    <location>
        <begin position="179"/>
        <end position="199"/>
    </location>
</feature>
<dbReference type="PRINTS" id="PR00171">
    <property type="entry name" value="SUGRTRNSPORT"/>
</dbReference>
<feature type="transmembrane region" description="Helical" evidence="16">
    <location>
        <begin position="409"/>
        <end position="429"/>
    </location>
</feature>
<comment type="catalytic activity">
    <reaction evidence="12">
        <text>D-glucosamine(out) = D-glucosamine(in)</text>
        <dbReference type="Rhea" id="RHEA:78423"/>
        <dbReference type="ChEBI" id="CHEBI:58723"/>
    </reaction>
    <physiologicalReaction direction="left-to-right" evidence="12">
        <dbReference type="Rhea" id="RHEA:78424"/>
    </physiologicalReaction>
</comment>
<evidence type="ECO:0000256" key="12">
    <source>
        <dbReference type="ARBA" id="ARBA00044668"/>
    </source>
</evidence>
<reference evidence="18 19" key="1">
    <citation type="submission" date="2016-11" db="EMBL/GenBank/DDBJ databases">
        <title>The macronuclear genome of Stentor coeruleus: a giant cell with tiny introns.</title>
        <authorList>
            <person name="Slabodnick M."/>
            <person name="Ruby J.G."/>
            <person name="Reiff S.B."/>
            <person name="Swart E.C."/>
            <person name="Gosai S."/>
            <person name="Prabakaran S."/>
            <person name="Witkowska E."/>
            <person name="Larue G.E."/>
            <person name="Fisher S."/>
            <person name="Freeman R.M."/>
            <person name="Gunawardena J."/>
            <person name="Chu W."/>
            <person name="Stover N.A."/>
            <person name="Gregory B.D."/>
            <person name="Nowacki M."/>
            <person name="Derisi J."/>
            <person name="Roy S.W."/>
            <person name="Marshall W.F."/>
            <person name="Sood P."/>
        </authorList>
    </citation>
    <scope>NUCLEOTIDE SEQUENCE [LARGE SCALE GENOMIC DNA]</scope>
    <source>
        <strain evidence="18">WM001</strain>
    </source>
</reference>
<dbReference type="SUPFAM" id="SSF103473">
    <property type="entry name" value="MFS general substrate transporter"/>
    <property type="match status" value="1"/>
</dbReference>
<dbReference type="OrthoDB" id="6612291at2759"/>
<dbReference type="Pfam" id="PF00083">
    <property type="entry name" value="Sugar_tr"/>
    <property type="match status" value="1"/>
</dbReference>
<keyword evidence="7 16" id="KW-0472">Membrane</keyword>
<feature type="transmembrane region" description="Helical" evidence="16">
    <location>
        <begin position="346"/>
        <end position="370"/>
    </location>
</feature>
<feature type="domain" description="Major facilitator superfamily (MFS) profile" evidence="17">
    <location>
        <begin position="19"/>
        <end position="460"/>
    </location>
</feature>
<evidence type="ECO:0000259" key="17">
    <source>
        <dbReference type="PROSITE" id="PS50850"/>
    </source>
</evidence>
<evidence type="ECO:0000256" key="9">
    <source>
        <dbReference type="ARBA" id="ARBA00044648"/>
    </source>
</evidence>
<organism evidence="18 19">
    <name type="scientific">Stentor coeruleus</name>
    <dbReference type="NCBI Taxonomy" id="5963"/>
    <lineage>
        <taxon>Eukaryota</taxon>
        <taxon>Sar</taxon>
        <taxon>Alveolata</taxon>
        <taxon>Ciliophora</taxon>
        <taxon>Postciliodesmatophora</taxon>
        <taxon>Heterotrichea</taxon>
        <taxon>Heterotrichida</taxon>
        <taxon>Stentoridae</taxon>
        <taxon>Stentor</taxon>
    </lineage>
</organism>
<evidence type="ECO:0000256" key="11">
    <source>
        <dbReference type="ARBA" id="ARBA00044662"/>
    </source>
</evidence>
<dbReference type="InterPro" id="IPR005828">
    <property type="entry name" value="MFS_sugar_transport-like"/>
</dbReference>
<dbReference type="AlphaFoldDB" id="A0A1R2CU81"/>
<sequence length="474" mass="51996">MSSEALKNLNFDMGKVWKLAFNASWGSFVFGYNIGVFTSCQPSVSATLGWGGDKDTYVMIMAALMPLGAMFGALSSSVVARKFGRRKALMITDLITLLGTGIIVIPFTPLFAIGRFVTGFVAGMFACLVPLYINETAPLEVGGKVGGIVQFQVTLGIVVAYAIALGLPTGDYGSDPVNYLWMGMFAFQSIFALIQFFLYMTVYKKETPLWLIENKMYNEAFGSLKEVYTEEEASRILKRLEDANKRSVVEIGVDSTSRGDEEPNYTEILTCKRNLGKMIRLGCLINFFQQFSGINAILTFSTSIFGSIGGSTFMARVFTLIVGVVNMGSTFAVFPLIEKVGRKKLIVYGGIGMTLCLFLMGFFSGVLTSAGPAPSIIFIMLFIAFFEGSIGPICWIYCGEILPARAMGVCIFVNWFSAFIVILTFNLLVDAISMSGAFFLYAGLNMLGAIYFFFDMVETKGLTKEEIKKVLINR</sequence>
<evidence type="ECO:0000256" key="5">
    <source>
        <dbReference type="ARBA" id="ARBA00022692"/>
    </source>
</evidence>
<feature type="transmembrane region" description="Helical" evidence="16">
    <location>
        <begin position="313"/>
        <end position="334"/>
    </location>
</feature>
<evidence type="ECO:0000256" key="10">
    <source>
        <dbReference type="ARBA" id="ARBA00044656"/>
    </source>
</evidence>
<evidence type="ECO:0000313" key="18">
    <source>
        <dbReference type="EMBL" id="OMJ92530.1"/>
    </source>
</evidence>
<feature type="transmembrane region" description="Helical" evidence="16">
    <location>
        <begin position="57"/>
        <end position="76"/>
    </location>
</feature>
<evidence type="ECO:0000256" key="3">
    <source>
        <dbReference type="ARBA" id="ARBA00011738"/>
    </source>
</evidence>
<feature type="transmembrane region" description="Helical" evidence="16">
    <location>
        <begin position="435"/>
        <end position="454"/>
    </location>
</feature>
<keyword evidence="5 16" id="KW-0812">Transmembrane</keyword>
<dbReference type="PROSITE" id="PS00216">
    <property type="entry name" value="SUGAR_TRANSPORT_1"/>
    <property type="match status" value="1"/>
</dbReference>
<comment type="subcellular location">
    <subcellularLocation>
        <location evidence="1">Membrane</location>
        <topology evidence="1">Multi-pass membrane protein</topology>
    </subcellularLocation>
</comment>
<evidence type="ECO:0000256" key="1">
    <source>
        <dbReference type="ARBA" id="ARBA00004141"/>
    </source>
</evidence>
<dbReference type="PANTHER" id="PTHR48020">
    <property type="entry name" value="PROTON MYO-INOSITOL COTRANSPORTER"/>
    <property type="match status" value="1"/>
</dbReference>
<evidence type="ECO:0000256" key="7">
    <source>
        <dbReference type="ARBA" id="ARBA00023136"/>
    </source>
</evidence>
<dbReference type="Gene3D" id="1.20.1250.20">
    <property type="entry name" value="MFS general substrate transporter like domains"/>
    <property type="match status" value="1"/>
</dbReference>
<comment type="catalytic activity">
    <reaction evidence="8">
        <text>D-galactose(in) = D-galactose(out)</text>
        <dbReference type="Rhea" id="RHEA:34915"/>
        <dbReference type="ChEBI" id="CHEBI:4139"/>
    </reaction>
    <physiologicalReaction direction="right-to-left" evidence="8">
        <dbReference type="Rhea" id="RHEA:34917"/>
    </physiologicalReaction>
</comment>
<evidence type="ECO:0000256" key="2">
    <source>
        <dbReference type="ARBA" id="ARBA00010992"/>
    </source>
</evidence>
<evidence type="ECO:0000256" key="4">
    <source>
        <dbReference type="ARBA" id="ARBA00022448"/>
    </source>
</evidence>
<protein>
    <recommendedName>
        <fullName evidence="14">Hexose transporter 1</fullName>
    </recommendedName>
</protein>
<dbReference type="InterPro" id="IPR020846">
    <property type="entry name" value="MFS_dom"/>
</dbReference>
<feature type="transmembrane region" description="Helical" evidence="16">
    <location>
        <begin position="16"/>
        <end position="37"/>
    </location>
</feature>
<accession>A0A1R2CU81</accession>
<comment type="similarity">
    <text evidence="2 15">Belongs to the major facilitator superfamily. Sugar transporter (TC 2.A.1.1) family.</text>
</comment>
<comment type="caution">
    <text evidence="18">The sequence shown here is derived from an EMBL/GenBank/DDBJ whole genome shotgun (WGS) entry which is preliminary data.</text>
</comment>
<proteinExistence type="inferred from homology"/>
<feature type="transmembrane region" description="Helical" evidence="16">
    <location>
        <begin position="88"/>
        <end position="107"/>
    </location>
</feature>
<comment type="subunit">
    <text evidence="3">Homodimer.</text>
</comment>
<keyword evidence="4 15" id="KW-0813">Transport</keyword>
<evidence type="ECO:0000313" key="19">
    <source>
        <dbReference type="Proteomes" id="UP000187209"/>
    </source>
</evidence>
<dbReference type="InterPro" id="IPR003663">
    <property type="entry name" value="Sugar/inositol_transpt"/>
</dbReference>
<comment type="catalytic activity">
    <reaction evidence="10">
        <text>D-xylose(out) = D-xylose(in)</text>
        <dbReference type="Rhea" id="RHEA:78427"/>
        <dbReference type="ChEBI" id="CHEBI:53455"/>
    </reaction>
    <physiologicalReaction direction="left-to-right" evidence="10">
        <dbReference type="Rhea" id="RHEA:78428"/>
    </physiologicalReaction>
</comment>
<evidence type="ECO:0000256" key="6">
    <source>
        <dbReference type="ARBA" id="ARBA00022989"/>
    </source>
</evidence>
<evidence type="ECO:0000256" key="13">
    <source>
        <dbReference type="ARBA" id="ARBA00044710"/>
    </source>
</evidence>
<comment type="catalytic activity">
    <reaction evidence="11">
        <text>D-mannose(out) = D-mannose(in)</text>
        <dbReference type="Rhea" id="RHEA:78391"/>
        <dbReference type="ChEBI" id="CHEBI:4208"/>
    </reaction>
    <physiologicalReaction direction="left-to-right" evidence="11">
        <dbReference type="Rhea" id="RHEA:78392"/>
    </physiologicalReaction>
</comment>
<evidence type="ECO:0000256" key="14">
    <source>
        <dbReference type="ARBA" id="ARBA00044780"/>
    </source>
</evidence>
<dbReference type="GO" id="GO:0016020">
    <property type="term" value="C:membrane"/>
    <property type="evidence" value="ECO:0007669"/>
    <property type="project" value="UniProtKB-SubCell"/>
</dbReference>
<dbReference type="PROSITE" id="PS50850">
    <property type="entry name" value="MFS"/>
    <property type="match status" value="1"/>
</dbReference>
<dbReference type="PANTHER" id="PTHR48020:SF12">
    <property type="entry name" value="PROTON MYO-INOSITOL COTRANSPORTER"/>
    <property type="match status" value="1"/>
</dbReference>
<feature type="transmembrane region" description="Helical" evidence="16">
    <location>
        <begin position="113"/>
        <end position="133"/>
    </location>
</feature>
<name>A0A1R2CU81_9CILI</name>
<evidence type="ECO:0000256" key="15">
    <source>
        <dbReference type="RuleBase" id="RU003346"/>
    </source>
</evidence>
<dbReference type="Proteomes" id="UP000187209">
    <property type="component" value="Unassembled WGS sequence"/>
</dbReference>
<dbReference type="EMBL" id="MPUH01000059">
    <property type="protein sequence ID" value="OMJ92530.1"/>
    <property type="molecule type" value="Genomic_DNA"/>
</dbReference>
<dbReference type="InterPro" id="IPR005829">
    <property type="entry name" value="Sugar_transporter_CS"/>
</dbReference>